<evidence type="ECO:0000256" key="7">
    <source>
        <dbReference type="ARBA" id="ARBA00023136"/>
    </source>
</evidence>
<dbReference type="PANTHER" id="PTHR24223:SF448">
    <property type="entry name" value="FI20146P1-RELATED"/>
    <property type="match status" value="1"/>
</dbReference>
<protein>
    <recommendedName>
        <fullName evidence="8">ABC transporter domain-containing protein</fullName>
    </recommendedName>
</protein>
<evidence type="ECO:0000313" key="9">
    <source>
        <dbReference type="EMBL" id="KAK9884045.1"/>
    </source>
</evidence>
<keyword evidence="4" id="KW-0547">Nucleotide-binding</keyword>
<dbReference type="Gene3D" id="3.40.50.300">
    <property type="entry name" value="P-loop containing nucleotide triphosphate hydrolases"/>
    <property type="match status" value="1"/>
</dbReference>
<proteinExistence type="predicted"/>
<dbReference type="CDD" id="cd03244">
    <property type="entry name" value="ABCC_MRP_domain2"/>
    <property type="match status" value="1"/>
</dbReference>
<dbReference type="PROSITE" id="PS50893">
    <property type="entry name" value="ABC_TRANSPORTER_2"/>
    <property type="match status" value="1"/>
</dbReference>
<dbReference type="SUPFAM" id="SSF52540">
    <property type="entry name" value="P-loop containing nucleoside triphosphate hydrolases"/>
    <property type="match status" value="1"/>
</dbReference>
<keyword evidence="10" id="KW-1185">Reference proteome</keyword>
<evidence type="ECO:0000256" key="4">
    <source>
        <dbReference type="ARBA" id="ARBA00022741"/>
    </source>
</evidence>
<dbReference type="AlphaFoldDB" id="A0AAW1UVQ8"/>
<accession>A0AAW1UVQ8</accession>
<evidence type="ECO:0000256" key="6">
    <source>
        <dbReference type="ARBA" id="ARBA00022989"/>
    </source>
</evidence>
<keyword evidence="5" id="KW-0067">ATP-binding</keyword>
<keyword evidence="6" id="KW-1133">Transmembrane helix</keyword>
<feature type="domain" description="ABC transporter" evidence="8">
    <location>
        <begin position="32"/>
        <end position="261"/>
    </location>
</feature>
<dbReference type="SMART" id="SM00382">
    <property type="entry name" value="AAA"/>
    <property type="match status" value="1"/>
</dbReference>
<organism evidence="9 10">
    <name type="scientific">Henosepilachna vigintioctopunctata</name>
    <dbReference type="NCBI Taxonomy" id="420089"/>
    <lineage>
        <taxon>Eukaryota</taxon>
        <taxon>Metazoa</taxon>
        <taxon>Ecdysozoa</taxon>
        <taxon>Arthropoda</taxon>
        <taxon>Hexapoda</taxon>
        <taxon>Insecta</taxon>
        <taxon>Pterygota</taxon>
        <taxon>Neoptera</taxon>
        <taxon>Endopterygota</taxon>
        <taxon>Coleoptera</taxon>
        <taxon>Polyphaga</taxon>
        <taxon>Cucujiformia</taxon>
        <taxon>Coccinelloidea</taxon>
        <taxon>Coccinellidae</taxon>
        <taxon>Epilachninae</taxon>
        <taxon>Epilachnini</taxon>
        <taxon>Henosepilachna</taxon>
    </lineage>
</organism>
<dbReference type="InterPro" id="IPR003593">
    <property type="entry name" value="AAA+_ATPase"/>
</dbReference>
<keyword evidence="7" id="KW-0472">Membrane</keyword>
<dbReference type="GO" id="GO:0042626">
    <property type="term" value="F:ATPase-coupled transmembrane transporter activity"/>
    <property type="evidence" value="ECO:0007669"/>
    <property type="project" value="TreeGrafter"/>
</dbReference>
<evidence type="ECO:0000313" key="10">
    <source>
        <dbReference type="Proteomes" id="UP001431783"/>
    </source>
</evidence>
<dbReference type="FunFam" id="3.40.50.300:FF:000163">
    <property type="entry name" value="Multidrug resistance-associated protein member 4"/>
    <property type="match status" value="1"/>
</dbReference>
<evidence type="ECO:0000256" key="2">
    <source>
        <dbReference type="ARBA" id="ARBA00022448"/>
    </source>
</evidence>
<comment type="caution">
    <text evidence="9">The sequence shown here is derived from an EMBL/GenBank/DDBJ whole genome shotgun (WGS) entry which is preliminary data.</text>
</comment>
<dbReference type="PROSITE" id="PS00211">
    <property type="entry name" value="ABC_TRANSPORTER_1"/>
    <property type="match status" value="1"/>
</dbReference>
<reference evidence="9 10" key="1">
    <citation type="submission" date="2023-03" db="EMBL/GenBank/DDBJ databases">
        <title>Genome insight into feeding habits of ladybird beetles.</title>
        <authorList>
            <person name="Li H.-S."/>
            <person name="Huang Y.-H."/>
            <person name="Pang H."/>
        </authorList>
    </citation>
    <scope>NUCLEOTIDE SEQUENCE [LARGE SCALE GENOMIC DNA]</scope>
    <source>
        <strain evidence="9">SYSU_2023b</strain>
        <tissue evidence="9">Whole body</tissue>
    </source>
</reference>
<name>A0AAW1UVQ8_9CUCU</name>
<dbReference type="Pfam" id="PF00005">
    <property type="entry name" value="ABC_tran"/>
    <property type="match status" value="1"/>
</dbReference>
<dbReference type="GO" id="GO:0016020">
    <property type="term" value="C:membrane"/>
    <property type="evidence" value="ECO:0007669"/>
    <property type="project" value="UniProtKB-SubCell"/>
</dbReference>
<dbReference type="Proteomes" id="UP001431783">
    <property type="component" value="Unassembled WGS sequence"/>
</dbReference>
<evidence type="ECO:0000256" key="5">
    <source>
        <dbReference type="ARBA" id="ARBA00022840"/>
    </source>
</evidence>
<dbReference type="GO" id="GO:0005524">
    <property type="term" value="F:ATP binding"/>
    <property type="evidence" value="ECO:0007669"/>
    <property type="project" value="UniProtKB-KW"/>
</dbReference>
<dbReference type="GO" id="GO:0016887">
    <property type="term" value="F:ATP hydrolysis activity"/>
    <property type="evidence" value="ECO:0007669"/>
    <property type="project" value="InterPro"/>
</dbReference>
<evidence type="ECO:0000256" key="3">
    <source>
        <dbReference type="ARBA" id="ARBA00022692"/>
    </source>
</evidence>
<dbReference type="EMBL" id="JARQZJ010000092">
    <property type="protein sequence ID" value="KAK9884045.1"/>
    <property type="molecule type" value="Genomic_DNA"/>
</dbReference>
<dbReference type="InterPro" id="IPR003439">
    <property type="entry name" value="ABC_transporter-like_ATP-bd"/>
</dbReference>
<keyword evidence="3" id="KW-0812">Transmembrane</keyword>
<dbReference type="InterPro" id="IPR017871">
    <property type="entry name" value="ABC_transporter-like_CS"/>
</dbReference>
<evidence type="ECO:0000259" key="8">
    <source>
        <dbReference type="PROSITE" id="PS50893"/>
    </source>
</evidence>
<dbReference type="InterPro" id="IPR050173">
    <property type="entry name" value="ABC_transporter_C-like"/>
</dbReference>
<keyword evidence="2" id="KW-0813">Transport</keyword>
<evidence type="ECO:0000256" key="1">
    <source>
        <dbReference type="ARBA" id="ARBA00004141"/>
    </source>
</evidence>
<dbReference type="PANTHER" id="PTHR24223">
    <property type="entry name" value="ATP-BINDING CASSETTE SUB-FAMILY C"/>
    <property type="match status" value="1"/>
</dbReference>
<comment type="subcellular location">
    <subcellularLocation>
        <location evidence="1">Membrane</location>
        <topology evidence="1">Multi-pass membrane protein</topology>
    </subcellularLocation>
</comment>
<sequence length="266" mass="30417">MTCFERALEYTQIEQEPKNGKLVDNWPTDPKIKFENVCLSYGLKGKQVLKNLNFRIESKEKAAIVGRTGAGKSSIIVALFRMYDIEGNIFINSINTKTLPLEKLRENLTIIPQDPILFTGSMRSNLDPYGKYTDVEIWHAVKEVNLDRHISDLHYIVNDCGAHLSVGQRQLICIARALLDRHKIIILDEATSNMDEEMEALIHSTIDKHFKECTIISISHRIRQVLNYDKLLVMEEGELVECGKPKELLKNTQGVFYKMAQKANLV</sequence>
<gene>
    <name evidence="9" type="ORF">WA026_004980</name>
</gene>
<dbReference type="InterPro" id="IPR027417">
    <property type="entry name" value="P-loop_NTPase"/>
</dbReference>